<dbReference type="Proteomes" id="UP000001625">
    <property type="component" value="Chromosome"/>
</dbReference>
<dbReference type="AlphaFoldDB" id="D5CU98"/>
<dbReference type="SUPFAM" id="SSF50610">
    <property type="entry name" value="mu transposase, C-terminal domain"/>
    <property type="match status" value="1"/>
</dbReference>
<dbReference type="STRING" id="580332.Slit_0191"/>
<accession>D5CU98</accession>
<sequence length="704" mass="78735">MTDRVDIKTIAVALGVAKSSACDRANREVWPFVEQAARGGQKRLYPLSTLPMPVREAILRHTLKQNQPAGVSTISPAVSSAVAPNTTAPFYPVALPVSHELKDWQRKTAEARSAIIAEIKRLSKAAGMEKAIQAVIALAANNELPEQLQRLVPVANAKAGSEGKRHLSRTSIYRWMKEAEQGFAALAPKAHEAQMKVPAWAPELLRLYQQPQKPTLKKCLDDLVLPEGMSAPSYWAAQRFLEKMSKLDLAQGRMLPREIKSVRAFVRRDTSQMWPGDAYTADGHTFDAEVAHPRHGKPFRPEITSVIDIATRKSVGWSVDLAESTWAVLDALRCSVEQCGIPSIFYVDNGSGYKNALMGDDATGFMARLGISITHSLPYNSQARGIIERSHQTIWVRGAKELPTYMGEPMDREAKQAAFKITRKDINAVGTSRLLMPFSEFVKWCEAKADAYNNRPHRSLPKIADPVTGRSRHQTPNEAWAAAMAEGWEPVKVEASEAADLFRPYKIGKTHRAEVRLFGNIYFNRALEHYHAEQVRIGYDIHDGSRVWVRDMEGRLICVAEFEANKTAYFPMSQQRAADEKRAAGRIKRAEAKIAEAEEELNPPLVIEHQQAKTVPLFDFHAEPVLERQDIAIGVAPIQAEPLPDNAAYLPVPRPVFTTDAAKYRWLRANPSQKIPQDEHWLDWYCNTDEWDDLFGEGFEVAAG</sequence>
<evidence type="ECO:0000313" key="3">
    <source>
        <dbReference type="Proteomes" id="UP000001625"/>
    </source>
</evidence>
<dbReference type="EMBL" id="CP001965">
    <property type="protein sequence ID" value="ADE10433.1"/>
    <property type="molecule type" value="Genomic_DNA"/>
</dbReference>
<feature type="domain" description="Integrase catalytic" evidence="1">
    <location>
        <begin position="271"/>
        <end position="394"/>
    </location>
</feature>
<dbReference type="RefSeq" id="WP_013028332.1">
    <property type="nucleotide sequence ID" value="NC_013959.1"/>
</dbReference>
<dbReference type="InterPro" id="IPR001584">
    <property type="entry name" value="Integrase_cat-core"/>
</dbReference>
<organism evidence="2 3">
    <name type="scientific">Sideroxydans lithotrophicus (strain ES-1)</name>
    <dbReference type="NCBI Taxonomy" id="580332"/>
    <lineage>
        <taxon>Bacteria</taxon>
        <taxon>Pseudomonadati</taxon>
        <taxon>Pseudomonadota</taxon>
        <taxon>Betaproteobacteria</taxon>
        <taxon>Nitrosomonadales</taxon>
        <taxon>Gallionellaceae</taxon>
        <taxon>Sideroxydans</taxon>
    </lineage>
</organism>
<dbReference type="PROSITE" id="PS50994">
    <property type="entry name" value="INTEGRASE"/>
    <property type="match status" value="1"/>
</dbReference>
<reference evidence="2 3" key="1">
    <citation type="submission" date="2010-03" db="EMBL/GenBank/DDBJ databases">
        <title>Complete sequence of Sideroxydans lithotrophicus ES-1.</title>
        <authorList>
            <consortium name="US DOE Joint Genome Institute"/>
            <person name="Lucas S."/>
            <person name="Copeland A."/>
            <person name="Lapidus A."/>
            <person name="Cheng J.-F."/>
            <person name="Bruce D."/>
            <person name="Goodwin L."/>
            <person name="Pitluck S."/>
            <person name="Munk A.C."/>
            <person name="Detter J.C."/>
            <person name="Han C."/>
            <person name="Tapia R."/>
            <person name="Larimer F."/>
            <person name="Land M."/>
            <person name="Hauser L."/>
            <person name="Kyrpides N."/>
            <person name="Ivanova N."/>
            <person name="Emerson D."/>
            <person name="Woyke T."/>
        </authorList>
    </citation>
    <scope>NUCLEOTIDE SEQUENCE [LARGE SCALE GENOMIC DNA]</scope>
    <source>
        <strain evidence="2 3">ES-1</strain>
    </source>
</reference>
<dbReference type="InterPro" id="IPR036397">
    <property type="entry name" value="RNaseH_sf"/>
</dbReference>
<evidence type="ECO:0000259" key="1">
    <source>
        <dbReference type="PROSITE" id="PS50994"/>
    </source>
</evidence>
<dbReference type="Pfam" id="PF09299">
    <property type="entry name" value="Mu-transpos_C"/>
    <property type="match status" value="1"/>
</dbReference>
<gene>
    <name evidence="2" type="ordered locus">Slit_0191</name>
</gene>
<dbReference type="Gene3D" id="2.30.30.130">
    <property type="entry name" value="Transposase, Mu, C-terminal"/>
    <property type="match status" value="1"/>
</dbReference>
<dbReference type="eggNOG" id="COG2801">
    <property type="taxonomic scope" value="Bacteria"/>
</dbReference>
<dbReference type="InterPro" id="IPR012337">
    <property type="entry name" value="RNaseH-like_sf"/>
</dbReference>
<dbReference type="InterPro" id="IPR015378">
    <property type="entry name" value="Transposase-like_Mu_C"/>
</dbReference>
<dbReference type="InterPro" id="IPR009004">
    <property type="entry name" value="Transposase_Mu_C"/>
</dbReference>
<evidence type="ECO:0000313" key="2">
    <source>
        <dbReference type="EMBL" id="ADE10433.1"/>
    </source>
</evidence>
<dbReference type="HOGENOM" id="CLU_017655_0_0_4"/>
<dbReference type="GO" id="GO:0015074">
    <property type="term" value="P:DNA integration"/>
    <property type="evidence" value="ECO:0007669"/>
    <property type="project" value="InterPro"/>
</dbReference>
<dbReference type="KEGG" id="slt:Slit_0191"/>
<dbReference type="Gene3D" id="3.30.420.10">
    <property type="entry name" value="Ribonuclease H-like superfamily/Ribonuclease H"/>
    <property type="match status" value="1"/>
</dbReference>
<name>D5CU98_SIDLE</name>
<dbReference type="SUPFAM" id="SSF53098">
    <property type="entry name" value="Ribonuclease H-like"/>
    <property type="match status" value="1"/>
</dbReference>
<dbReference type="GO" id="GO:0003676">
    <property type="term" value="F:nucleic acid binding"/>
    <property type="evidence" value="ECO:0007669"/>
    <property type="project" value="InterPro"/>
</dbReference>
<keyword evidence="3" id="KW-1185">Reference proteome</keyword>
<proteinExistence type="predicted"/>
<protein>
    <submittedName>
        <fullName evidence="2">Transposase-like Mu</fullName>
    </submittedName>
</protein>